<dbReference type="EMBL" id="CP094809">
    <property type="protein sequence ID" value="UXU57539.1"/>
    <property type="molecule type" value="Genomic_DNA"/>
</dbReference>
<dbReference type="PANTHER" id="PTHR43701:SF12">
    <property type="entry name" value="MEMBRANE TRANSPORTER PROTEIN YTNM-RELATED"/>
    <property type="match status" value="1"/>
</dbReference>
<dbReference type="RefSeq" id="WP_262625664.1">
    <property type="nucleotide sequence ID" value="NZ_CP094808.1"/>
</dbReference>
<evidence type="ECO:0000256" key="3">
    <source>
        <dbReference type="ARBA" id="ARBA00022692"/>
    </source>
</evidence>
<evidence type="ECO:0000256" key="5">
    <source>
        <dbReference type="ARBA" id="ARBA00023136"/>
    </source>
</evidence>
<feature type="transmembrane region" description="Helical" evidence="6">
    <location>
        <begin position="234"/>
        <end position="255"/>
    </location>
</feature>
<keyword evidence="5 6" id="KW-0472">Membrane</keyword>
<keyword evidence="4 6" id="KW-1133">Transmembrane helix</keyword>
<organism evidence="7 8">
    <name type="scientific">Staphylococcus agnetis</name>
    <dbReference type="NCBI Taxonomy" id="985762"/>
    <lineage>
        <taxon>Bacteria</taxon>
        <taxon>Bacillati</taxon>
        <taxon>Bacillota</taxon>
        <taxon>Bacilli</taxon>
        <taxon>Bacillales</taxon>
        <taxon>Staphylococcaceae</taxon>
        <taxon>Staphylococcus</taxon>
    </lineage>
</organism>
<reference evidence="7" key="1">
    <citation type="submission" date="2022-03" db="EMBL/GenBank/DDBJ databases">
        <title>Comparative Genomics of East African Camel-Associated Staphylococcaceae spp.: Diversity and Inheritance of Traits Involved in Host-Pathogen Interactions.</title>
        <authorList>
            <person name="Akarsu H."/>
            <person name="Liljander A."/>
            <person name="Younan M."/>
            <person name="Brodard I."/>
            <person name="Glucks I."/>
            <person name="Labroussaa F."/>
            <person name="Overesch G."/>
            <person name="Kuhnert P."/>
            <person name="Perreten V."/>
            <person name="Drexler J.F."/>
            <person name="Corman V.M."/>
            <person name="Falquet L."/>
            <person name="Jores J."/>
        </authorList>
    </citation>
    <scope>NUCLEOTIDE SEQUENCE</scope>
    <source>
        <strain evidence="7">IVB6197</strain>
    </source>
</reference>
<accession>A0ABD7TV10</accession>
<name>A0ABD7TV10_9STAP</name>
<dbReference type="GO" id="GO:0005886">
    <property type="term" value="C:plasma membrane"/>
    <property type="evidence" value="ECO:0007669"/>
    <property type="project" value="UniProtKB-SubCell"/>
</dbReference>
<evidence type="ECO:0000313" key="7">
    <source>
        <dbReference type="EMBL" id="UXU57539.1"/>
    </source>
</evidence>
<dbReference type="Proteomes" id="UP001065705">
    <property type="component" value="Chromosome"/>
</dbReference>
<feature type="transmembrane region" description="Helical" evidence="6">
    <location>
        <begin position="175"/>
        <end position="198"/>
    </location>
</feature>
<comment type="similarity">
    <text evidence="2 6">Belongs to the 4-toluene sulfonate uptake permease (TSUP) (TC 2.A.102) family.</text>
</comment>
<dbReference type="PANTHER" id="PTHR43701">
    <property type="entry name" value="MEMBRANE TRANSPORTER PROTEIN MJ0441-RELATED"/>
    <property type="match status" value="1"/>
</dbReference>
<evidence type="ECO:0000313" key="8">
    <source>
        <dbReference type="Proteomes" id="UP001065705"/>
    </source>
</evidence>
<gene>
    <name evidence="7" type="ORF">MUA95_01650</name>
</gene>
<keyword evidence="6" id="KW-1003">Cell membrane</keyword>
<feature type="transmembrane region" description="Helical" evidence="6">
    <location>
        <begin position="76"/>
        <end position="96"/>
    </location>
</feature>
<comment type="subcellular location">
    <subcellularLocation>
        <location evidence="6">Cell membrane</location>
        <topology evidence="6">Multi-pass membrane protein</topology>
    </subcellularLocation>
    <subcellularLocation>
        <location evidence="1">Membrane</location>
        <topology evidence="1">Multi-pass membrane protein</topology>
    </subcellularLocation>
</comment>
<sequence>MHKLLIFALAGFVAQLVDGSLGMGFGASSSSILLTFGISPAIVSATVHFSQIATTFVSGTSHLKFKNVHQPTMWRLALPGALAAFIGAALLSNIHGEIVRPYIALFLLSMGLYILYQFLFKRNHPSESKFNQRLKRRYTIPQGFIAGLLDTLGGGGWGPVNTPVLLSSKKLAPRYVIGTVSTSEFFVTLSASISFIIFLGFSNIHWGTVIALALGGVLAAPIAAYLVKILPVNILAICVSGLIIFTNSNALLGYLHLNSNVVVLCRLAIIIIFIILIIWMIQKNKKMAFSKQSHSHLN</sequence>
<feature type="transmembrane region" description="Helical" evidence="6">
    <location>
        <begin position="204"/>
        <end position="227"/>
    </location>
</feature>
<feature type="transmembrane region" description="Helical" evidence="6">
    <location>
        <begin position="261"/>
        <end position="281"/>
    </location>
</feature>
<evidence type="ECO:0000256" key="2">
    <source>
        <dbReference type="ARBA" id="ARBA00009142"/>
    </source>
</evidence>
<evidence type="ECO:0000256" key="1">
    <source>
        <dbReference type="ARBA" id="ARBA00004141"/>
    </source>
</evidence>
<proteinExistence type="inferred from homology"/>
<dbReference type="InterPro" id="IPR002781">
    <property type="entry name" value="TM_pro_TauE-like"/>
</dbReference>
<feature type="transmembrane region" description="Helical" evidence="6">
    <location>
        <begin position="102"/>
        <end position="120"/>
    </location>
</feature>
<evidence type="ECO:0000256" key="6">
    <source>
        <dbReference type="RuleBase" id="RU363041"/>
    </source>
</evidence>
<feature type="transmembrane region" description="Helical" evidence="6">
    <location>
        <begin position="32"/>
        <end position="56"/>
    </location>
</feature>
<dbReference type="InterPro" id="IPR051598">
    <property type="entry name" value="TSUP/Inactive_protease-like"/>
</dbReference>
<dbReference type="AlphaFoldDB" id="A0ABD7TV10"/>
<dbReference type="Pfam" id="PF01925">
    <property type="entry name" value="TauE"/>
    <property type="match status" value="1"/>
</dbReference>
<evidence type="ECO:0000256" key="4">
    <source>
        <dbReference type="ARBA" id="ARBA00022989"/>
    </source>
</evidence>
<keyword evidence="3 6" id="KW-0812">Transmembrane</keyword>
<protein>
    <recommendedName>
        <fullName evidence="6">Probable membrane transporter protein</fullName>
    </recommendedName>
</protein>